<dbReference type="EMBL" id="MFGX01000086">
    <property type="protein sequence ID" value="OGF54210.1"/>
    <property type="molecule type" value="Genomic_DNA"/>
</dbReference>
<sequence length="150" mass="17456">MPTKILMYDSECAYCRGFVRLVYLLDRPRQIFTIPFDEPNSQVLLRAQFGENHGFDMYFFEQQEVSWGREAARRIVRVVSLPRWMARLAFLVYPSLVKLISKLTRRTRAVCGPDCSGLINQIQQRESATTEETALRALREILGRRTPQPS</sequence>
<name>A0A1F5USW9_FRAXR</name>
<protein>
    <recommendedName>
        <fullName evidence="3">DUF393 domain-containing protein</fullName>
    </recommendedName>
</protein>
<dbReference type="Pfam" id="PF04134">
    <property type="entry name" value="DCC1-like"/>
    <property type="match status" value="1"/>
</dbReference>
<dbReference type="Proteomes" id="UP000179157">
    <property type="component" value="Unassembled WGS sequence"/>
</dbReference>
<gene>
    <name evidence="1" type="ORF">A2Z21_06240</name>
</gene>
<dbReference type="InterPro" id="IPR007263">
    <property type="entry name" value="DCC1-like"/>
</dbReference>
<accession>A0A1F5USW9</accession>
<dbReference type="AlphaFoldDB" id="A0A1F5USW9"/>
<dbReference type="GO" id="GO:0015035">
    <property type="term" value="F:protein-disulfide reductase activity"/>
    <property type="evidence" value="ECO:0007669"/>
    <property type="project" value="InterPro"/>
</dbReference>
<reference evidence="1 2" key="1">
    <citation type="journal article" date="2016" name="Nat. Commun.">
        <title>Thousands of microbial genomes shed light on interconnected biogeochemical processes in an aquifer system.</title>
        <authorList>
            <person name="Anantharaman K."/>
            <person name="Brown C.T."/>
            <person name="Hug L.A."/>
            <person name="Sharon I."/>
            <person name="Castelle C.J."/>
            <person name="Probst A.J."/>
            <person name="Thomas B.C."/>
            <person name="Singh A."/>
            <person name="Wilkins M.J."/>
            <person name="Karaoz U."/>
            <person name="Brodie E.L."/>
            <person name="Williams K.H."/>
            <person name="Hubbard S.S."/>
            <person name="Banfield J.F."/>
        </authorList>
    </citation>
    <scope>NUCLEOTIDE SEQUENCE [LARGE SCALE GENOMIC DNA]</scope>
    <source>
        <strain evidence="2">RBG_16_55_9</strain>
    </source>
</reference>
<proteinExistence type="predicted"/>
<evidence type="ECO:0000313" key="2">
    <source>
        <dbReference type="Proteomes" id="UP000179157"/>
    </source>
</evidence>
<evidence type="ECO:0008006" key="3">
    <source>
        <dbReference type="Google" id="ProtNLM"/>
    </source>
</evidence>
<organism evidence="1 2">
    <name type="scientific">Fraserbacteria sp. (strain RBG_16_55_9)</name>
    <dbReference type="NCBI Taxonomy" id="1817864"/>
    <lineage>
        <taxon>Bacteria</taxon>
        <taxon>Candidatus Fraseribacteriota</taxon>
    </lineage>
</organism>
<comment type="caution">
    <text evidence="1">The sequence shown here is derived from an EMBL/GenBank/DDBJ whole genome shotgun (WGS) entry which is preliminary data.</text>
</comment>
<evidence type="ECO:0000313" key="1">
    <source>
        <dbReference type="EMBL" id="OGF54210.1"/>
    </source>
</evidence>